<evidence type="ECO:0000256" key="6">
    <source>
        <dbReference type="SAM" id="MobiDB-lite"/>
    </source>
</evidence>
<dbReference type="FunFam" id="2.70.170.10:FF:000028">
    <property type="entry name" value="AcetylCholine Receptor"/>
    <property type="match status" value="1"/>
</dbReference>
<feature type="transmembrane region" description="Helical" evidence="7">
    <location>
        <begin position="263"/>
        <end position="281"/>
    </location>
</feature>
<evidence type="ECO:0000256" key="4">
    <source>
        <dbReference type="ARBA" id="ARBA00023136"/>
    </source>
</evidence>
<dbReference type="CDD" id="cd19051">
    <property type="entry name" value="LGIC_TM_cation"/>
    <property type="match status" value="1"/>
</dbReference>
<dbReference type="SUPFAM" id="SSF63712">
    <property type="entry name" value="Nicotinic receptor ligand binding domain-like"/>
    <property type="match status" value="1"/>
</dbReference>
<reference evidence="11 12" key="1">
    <citation type="submission" date="2020-06" db="EMBL/GenBank/DDBJ databases">
        <authorList>
            <person name="Li R."/>
            <person name="Bekaert M."/>
        </authorList>
    </citation>
    <scope>NUCLEOTIDE SEQUENCE [LARGE SCALE GENOMIC DNA]</scope>
    <source>
        <strain evidence="12">wild</strain>
    </source>
</reference>
<dbReference type="SUPFAM" id="SSF90112">
    <property type="entry name" value="Neurotransmitter-gated ion-channel transmembrane pore"/>
    <property type="match status" value="2"/>
</dbReference>
<keyword evidence="5" id="KW-0233">DNA recombination</keyword>
<feature type="domain" description="Neurotransmitter-gated ion-channel ligand-binding" evidence="9">
    <location>
        <begin position="37"/>
        <end position="231"/>
    </location>
</feature>
<keyword evidence="4 7" id="KW-0472">Membrane</keyword>
<dbReference type="AlphaFoldDB" id="A0A6J8CTK6"/>
<dbReference type="Gene3D" id="1.10.443.10">
    <property type="entry name" value="Intergrase catalytic core"/>
    <property type="match status" value="1"/>
</dbReference>
<proteinExistence type="predicted"/>
<evidence type="ECO:0000313" key="11">
    <source>
        <dbReference type="EMBL" id="CAC5399803.1"/>
    </source>
</evidence>
<protein>
    <recommendedName>
        <fullName evidence="13">CHRNN</fullName>
    </recommendedName>
</protein>
<dbReference type="GO" id="GO:0005230">
    <property type="term" value="F:extracellular ligand-gated monoatomic ion channel activity"/>
    <property type="evidence" value="ECO:0007669"/>
    <property type="project" value="InterPro"/>
</dbReference>
<evidence type="ECO:0000256" key="1">
    <source>
        <dbReference type="ARBA" id="ARBA00004141"/>
    </source>
</evidence>
<evidence type="ECO:0008006" key="13">
    <source>
        <dbReference type="Google" id="ProtNLM"/>
    </source>
</evidence>
<dbReference type="InterPro" id="IPR036734">
    <property type="entry name" value="Neur_chan_lig-bd_sf"/>
</dbReference>
<dbReference type="PANTHER" id="PTHR18945">
    <property type="entry name" value="NEUROTRANSMITTER GATED ION CHANNEL"/>
    <property type="match status" value="1"/>
</dbReference>
<accession>A0A6J8CTK6</accession>
<sequence>MNVVIPFLLLTTAVKNVHTAYSYALEDNLRTSLGIGTTYNLFVRPLSQVNVTVALNIITLNSLSISDQAMSLAGYLTMFWDDQRLDWSQDATYNTSIPAIYSNEENIWRPALIIENSVSDISIVSDANVLMKIQSGGSVIWTPSGIYITHCETDVTYYPFDTQSCDVIITTWGYTSIEIALYVAQEAVRLEYYKENGEWKYQGFSAYTTSNTREGSSTPEITFTLTFKRRPVFHVLNSLIPMVLLAFLSSMVFKLPPDSGERIGYSLTVLLAYAVYLTIISDNMPSSSSSTSVLSKYAYLTIISDNMPSSSTSTSVLTIYLLFVLALGVLSVIITIYVLDCHHKDEQLPVPKWLIKMSTSCLAKFACWKDNSCLCGRKVQPYGEAKESVPETTDKHSGEYDSLTWKDISTVKRLCTSIGLTGKRTNHSLRASAATRLYNAGIEEQRLAETTGHRSNAVRVYKRTSADQQIEASNILYGLRPSDGSKKAKPSAAAGAPVGSASVECSTDESDKKNVTCNFSFNFSL</sequence>
<dbReference type="GO" id="GO:0003677">
    <property type="term" value="F:DNA binding"/>
    <property type="evidence" value="ECO:0007669"/>
    <property type="project" value="InterPro"/>
</dbReference>
<dbReference type="InterPro" id="IPR011010">
    <property type="entry name" value="DNA_brk_join_enz"/>
</dbReference>
<dbReference type="EMBL" id="CACVKT020006091">
    <property type="protein sequence ID" value="CAC5399803.1"/>
    <property type="molecule type" value="Genomic_DNA"/>
</dbReference>
<feature type="region of interest" description="Disordered" evidence="6">
    <location>
        <begin position="479"/>
        <end position="505"/>
    </location>
</feature>
<dbReference type="PRINTS" id="PR00252">
    <property type="entry name" value="NRIONCHANNEL"/>
</dbReference>
<feature type="transmembrane region" description="Helical" evidence="7">
    <location>
        <begin position="317"/>
        <end position="339"/>
    </location>
</feature>
<feature type="compositionally biased region" description="Low complexity" evidence="6">
    <location>
        <begin position="490"/>
        <end position="502"/>
    </location>
</feature>
<dbReference type="CDD" id="cd18989">
    <property type="entry name" value="LGIC_ECD_cation"/>
    <property type="match status" value="1"/>
</dbReference>
<dbReference type="InterPro" id="IPR006201">
    <property type="entry name" value="Neur_channel"/>
</dbReference>
<keyword evidence="8" id="KW-0732">Signal</keyword>
<dbReference type="GO" id="GO:0006310">
    <property type="term" value="P:DNA recombination"/>
    <property type="evidence" value="ECO:0007669"/>
    <property type="project" value="UniProtKB-KW"/>
</dbReference>
<evidence type="ECO:0000256" key="2">
    <source>
        <dbReference type="ARBA" id="ARBA00022692"/>
    </source>
</evidence>
<evidence type="ECO:0000256" key="8">
    <source>
        <dbReference type="SAM" id="SignalP"/>
    </source>
</evidence>
<dbReference type="InterPro" id="IPR038050">
    <property type="entry name" value="Neuro_actylchol_rec"/>
</dbReference>
<dbReference type="SUPFAM" id="SSF56349">
    <property type="entry name" value="DNA breaking-rejoining enzymes"/>
    <property type="match status" value="1"/>
</dbReference>
<keyword evidence="3 7" id="KW-1133">Transmembrane helix</keyword>
<feature type="domain" description="Neurotransmitter-gated ion-channel transmembrane" evidence="10">
    <location>
        <begin position="239"/>
        <end position="297"/>
    </location>
</feature>
<comment type="subcellular location">
    <subcellularLocation>
        <location evidence="1">Membrane</location>
        <topology evidence="1">Multi-pass membrane protein</topology>
    </subcellularLocation>
</comment>
<feature type="transmembrane region" description="Helical" evidence="7">
    <location>
        <begin position="232"/>
        <end position="251"/>
    </location>
</feature>
<organism evidence="11 12">
    <name type="scientific">Mytilus coruscus</name>
    <name type="common">Sea mussel</name>
    <dbReference type="NCBI Taxonomy" id="42192"/>
    <lineage>
        <taxon>Eukaryota</taxon>
        <taxon>Metazoa</taxon>
        <taxon>Spiralia</taxon>
        <taxon>Lophotrochozoa</taxon>
        <taxon>Mollusca</taxon>
        <taxon>Bivalvia</taxon>
        <taxon>Autobranchia</taxon>
        <taxon>Pteriomorphia</taxon>
        <taxon>Mytilida</taxon>
        <taxon>Mytiloidea</taxon>
        <taxon>Mytilidae</taxon>
        <taxon>Mytilinae</taxon>
        <taxon>Mytilus</taxon>
    </lineage>
</organism>
<dbReference type="GO" id="GO:0004888">
    <property type="term" value="F:transmembrane signaling receptor activity"/>
    <property type="evidence" value="ECO:0007669"/>
    <property type="project" value="InterPro"/>
</dbReference>
<evidence type="ECO:0000256" key="7">
    <source>
        <dbReference type="SAM" id="Phobius"/>
    </source>
</evidence>
<feature type="signal peptide" evidence="8">
    <location>
        <begin position="1"/>
        <end position="19"/>
    </location>
</feature>
<dbReference type="InterPro" id="IPR006029">
    <property type="entry name" value="Neurotrans-gated_channel_TM"/>
</dbReference>
<feature type="chain" id="PRO_5026867119" description="CHRNN" evidence="8">
    <location>
        <begin position="20"/>
        <end position="525"/>
    </location>
</feature>
<dbReference type="GO" id="GO:0015074">
    <property type="term" value="P:DNA integration"/>
    <property type="evidence" value="ECO:0007669"/>
    <property type="project" value="InterPro"/>
</dbReference>
<dbReference type="InterPro" id="IPR013762">
    <property type="entry name" value="Integrase-like_cat_sf"/>
</dbReference>
<dbReference type="InterPro" id="IPR036719">
    <property type="entry name" value="Neuro-gated_channel_TM_sf"/>
</dbReference>
<keyword evidence="2 7" id="KW-0812">Transmembrane</keyword>
<evidence type="ECO:0000256" key="5">
    <source>
        <dbReference type="ARBA" id="ARBA00023172"/>
    </source>
</evidence>
<dbReference type="Gene3D" id="1.20.58.390">
    <property type="entry name" value="Neurotransmitter-gated ion-channel transmembrane domain"/>
    <property type="match status" value="2"/>
</dbReference>
<keyword evidence="12" id="KW-1185">Reference proteome</keyword>
<dbReference type="Pfam" id="PF02932">
    <property type="entry name" value="Neur_chan_memb"/>
    <property type="match status" value="1"/>
</dbReference>
<gene>
    <name evidence="11" type="ORF">MCOR_34035</name>
</gene>
<name>A0A6J8CTK6_MYTCO</name>
<evidence type="ECO:0000313" key="12">
    <source>
        <dbReference type="Proteomes" id="UP000507470"/>
    </source>
</evidence>
<dbReference type="Proteomes" id="UP000507470">
    <property type="component" value="Unassembled WGS sequence"/>
</dbReference>
<evidence type="ECO:0000259" key="10">
    <source>
        <dbReference type="Pfam" id="PF02932"/>
    </source>
</evidence>
<evidence type="ECO:0000256" key="3">
    <source>
        <dbReference type="ARBA" id="ARBA00022989"/>
    </source>
</evidence>
<dbReference type="Gene3D" id="2.70.170.10">
    <property type="entry name" value="Neurotransmitter-gated ion-channel ligand-binding domain"/>
    <property type="match status" value="1"/>
</dbReference>
<dbReference type="OrthoDB" id="6160691at2759"/>
<evidence type="ECO:0000259" key="9">
    <source>
        <dbReference type="Pfam" id="PF02931"/>
    </source>
</evidence>
<dbReference type="InterPro" id="IPR006202">
    <property type="entry name" value="Neur_chan_lig-bd"/>
</dbReference>
<dbReference type="Pfam" id="PF02931">
    <property type="entry name" value="Neur_chan_LBD"/>
    <property type="match status" value="1"/>
</dbReference>
<dbReference type="GO" id="GO:0016020">
    <property type="term" value="C:membrane"/>
    <property type="evidence" value="ECO:0007669"/>
    <property type="project" value="UniProtKB-SubCell"/>
</dbReference>